<dbReference type="GO" id="GO:0071949">
    <property type="term" value="F:FAD binding"/>
    <property type="evidence" value="ECO:0007669"/>
    <property type="project" value="InterPro"/>
</dbReference>
<accession>A0A9P7N2G2</accession>
<dbReference type="PANTHER" id="PTHR46865:SF2">
    <property type="entry name" value="MONOOXYGENASE"/>
    <property type="match status" value="1"/>
</dbReference>
<evidence type="ECO:0000256" key="1">
    <source>
        <dbReference type="ARBA" id="ARBA00022630"/>
    </source>
</evidence>
<dbReference type="Proteomes" id="UP000748025">
    <property type="component" value="Unassembled WGS sequence"/>
</dbReference>
<evidence type="ECO:0000256" key="2">
    <source>
        <dbReference type="ARBA" id="ARBA00022827"/>
    </source>
</evidence>
<evidence type="ECO:0000313" key="6">
    <source>
        <dbReference type="Proteomes" id="UP000748025"/>
    </source>
</evidence>
<evidence type="ECO:0000256" key="3">
    <source>
        <dbReference type="ARBA" id="ARBA00023002"/>
    </source>
</evidence>
<evidence type="ECO:0000259" key="4">
    <source>
        <dbReference type="Pfam" id="PF01494"/>
    </source>
</evidence>
<evidence type="ECO:0000313" key="5">
    <source>
        <dbReference type="EMBL" id="KAG5985858.1"/>
    </source>
</evidence>
<feature type="domain" description="FAD-binding" evidence="4">
    <location>
        <begin position="10"/>
        <end position="342"/>
    </location>
</feature>
<keyword evidence="3" id="KW-0560">Oxidoreductase</keyword>
<keyword evidence="1" id="KW-0285">Flavoprotein</keyword>
<name>A0A9P7N2G2_9HYPO</name>
<reference evidence="5" key="1">
    <citation type="journal article" date="2020" name="bioRxiv">
        <title>Whole genome comparisons of ergot fungi reveals the divergence and evolution of species within the genus Claviceps are the result of varying mechanisms driving genome evolution and host range expansion.</title>
        <authorList>
            <person name="Wyka S.A."/>
            <person name="Mondo S.J."/>
            <person name="Liu M."/>
            <person name="Dettman J."/>
            <person name="Nalam V."/>
            <person name="Broders K.D."/>
        </authorList>
    </citation>
    <scope>NUCLEOTIDE SEQUENCE</scope>
    <source>
        <strain evidence="5">CCC 602</strain>
    </source>
</reference>
<dbReference type="InterPro" id="IPR002938">
    <property type="entry name" value="FAD-bd"/>
</dbReference>
<dbReference type="InterPro" id="IPR051704">
    <property type="entry name" value="FAD_aromatic-hydroxylase"/>
</dbReference>
<dbReference type="InterPro" id="IPR036188">
    <property type="entry name" value="FAD/NAD-bd_sf"/>
</dbReference>
<dbReference type="PANTHER" id="PTHR46865">
    <property type="entry name" value="OXIDOREDUCTASE-RELATED"/>
    <property type="match status" value="1"/>
</dbReference>
<sequence length="418" mass="46912">MGSMGQKSLRVLISGAGVAGPSLSFWLTRLGHPCTIVERSGQLRASGQQIDLREQGVEAADRMGLLNEIRKIAVNEAGIRFVDTKGTPYATFPRVESQPGQVARRQNFTSEFEVMRGDMCRLLYEKTRDSTKYMFGKYVTEFQNKEDRVDVTFSDGDKASYDMVVAADGQSSRIRRLLLKDEDPSVDYSRDLGVYFSYFTIPRQPGDTNMATLHIAPGERALSTRFHSDTHGQGYLATMAHADQIKKVLGQDVVAQKALYADMFRGAGWQSDRLIKAMMESQDFYTHSATQIRSKIWHKGRIVLLGDAGYAPTPLTGMGTSLAMVGSHILAGEIAKCPEDPAKAFRAYEAVLRPYVDKTQDVSQTLRDMMLPKKAWGIKMLQIMLSASEKLKLNKLMEMSWFDSKVGWEMPRYPQLRI</sequence>
<dbReference type="Gene3D" id="3.30.9.10">
    <property type="entry name" value="D-Amino Acid Oxidase, subunit A, domain 2"/>
    <property type="match status" value="1"/>
</dbReference>
<dbReference type="GO" id="GO:0016491">
    <property type="term" value="F:oxidoreductase activity"/>
    <property type="evidence" value="ECO:0007669"/>
    <property type="project" value="UniProtKB-KW"/>
</dbReference>
<dbReference type="EMBL" id="SRPW01003899">
    <property type="protein sequence ID" value="KAG5985858.1"/>
    <property type="molecule type" value="Genomic_DNA"/>
</dbReference>
<keyword evidence="2" id="KW-0274">FAD</keyword>
<comment type="caution">
    <text evidence="5">The sequence shown here is derived from an EMBL/GenBank/DDBJ whole genome shotgun (WGS) entry which is preliminary data.</text>
</comment>
<proteinExistence type="predicted"/>
<dbReference type="AlphaFoldDB" id="A0A9P7N2G2"/>
<organism evidence="5 6">
    <name type="scientific">Claviceps pusilla</name>
    <dbReference type="NCBI Taxonomy" id="123648"/>
    <lineage>
        <taxon>Eukaryota</taxon>
        <taxon>Fungi</taxon>
        <taxon>Dikarya</taxon>
        <taxon>Ascomycota</taxon>
        <taxon>Pezizomycotina</taxon>
        <taxon>Sordariomycetes</taxon>
        <taxon>Hypocreomycetidae</taxon>
        <taxon>Hypocreales</taxon>
        <taxon>Clavicipitaceae</taxon>
        <taxon>Claviceps</taxon>
    </lineage>
</organism>
<dbReference type="Gene3D" id="3.50.50.60">
    <property type="entry name" value="FAD/NAD(P)-binding domain"/>
    <property type="match status" value="1"/>
</dbReference>
<protein>
    <recommendedName>
        <fullName evidence="4">FAD-binding domain-containing protein</fullName>
    </recommendedName>
</protein>
<dbReference type="Pfam" id="PF01494">
    <property type="entry name" value="FAD_binding_3"/>
    <property type="match status" value="1"/>
</dbReference>
<dbReference type="OrthoDB" id="655030at2759"/>
<dbReference type="SUPFAM" id="SSF51905">
    <property type="entry name" value="FAD/NAD(P)-binding domain"/>
    <property type="match status" value="1"/>
</dbReference>
<dbReference type="PRINTS" id="PR00420">
    <property type="entry name" value="RNGMNOXGNASE"/>
</dbReference>
<keyword evidence="6" id="KW-1185">Reference proteome</keyword>
<gene>
    <name evidence="5" type="ORF">E4U43_005833</name>
</gene>